<gene>
    <name evidence="19" type="primary">sbcB</name>
    <name evidence="19" type="ordered locus">GNIT_1703</name>
</gene>
<keyword evidence="6" id="KW-0227">DNA damage</keyword>
<dbReference type="GO" id="GO:0003677">
    <property type="term" value="F:DNA binding"/>
    <property type="evidence" value="ECO:0007669"/>
    <property type="project" value="UniProtKB-KW"/>
</dbReference>
<evidence type="ECO:0000256" key="16">
    <source>
        <dbReference type="SAM" id="MobiDB-lite"/>
    </source>
</evidence>
<evidence type="ECO:0000256" key="3">
    <source>
        <dbReference type="ARBA" id="ARBA00019900"/>
    </source>
</evidence>
<keyword evidence="9 15" id="KW-0460">Magnesium</keyword>
<dbReference type="Gene3D" id="3.30.1520.20">
    <property type="entry name" value="Exonuclease ExoI, domain 2"/>
    <property type="match status" value="1"/>
</dbReference>
<feature type="binding site" evidence="14">
    <location>
        <position position="204"/>
    </location>
    <ligand>
        <name>substrate</name>
    </ligand>
</feature>
<dbReference type="InterPro" id="IPR012337">
    <property type="entry name" value="RNaseH-like_sf"/>
</dbReference>
<evidence type="ECO:0000256" key="14">
    <source>
        <dbReference type="PIRSR" id="PIRSR000977-1"/>
    </source>
</evidence>
<dbReference type="eggNOG" id="COG2925">
    <property type="taxonomic scope" value="Bacteria"/>
</dbReference>
<dbReference type="Pfam" id="PF26016">
    <property type="entry name" value="ExoI_C"/>
    <property type="match status" value="1"/>
</dbReference>
<keyword evidence="20" id="KW-1185">Reference proteome</keyword>
<dbReference type="PIRSF" id="PIRSF000977">
    <property type="entry name" value="Exodeoxyribonuclease_I"/>
    <property type="match status" value="1"/>
</dbReference>
<evidence type="ECO:0000256" key="11">
    <source>
        <dbReference type="ARBA" id="ARBA00023204"/>
    </source>
</evidence>
<sequence length="521" mass="59385">MTASFDKDSSVKSGSEKNSSVRETFKDILIDMSSRKNSRNDDVQFSGPTLLWHDYETWGVDPKYDFPCQFAAIRTDLDLNIIGNPVSYFCQIPNDYIPHPIACLVTGITPQQSLRDGYIEAEFAEKIAQIMDKPDTCVVGYNSIRFDDEVTRFLRYRNFYDPYEREWKNGNSRWDIIDLARACYALRPEGIEWPIHEDGKPSFKLEELTAANGIDHESAHDAVSDVKATIAFAQLMKAKQPKLFDYYFSLRNKNTVMQNIDVANQKPFLHISGMLPATQGCCSWFMPIAMHPSNKNAVICVDLASDLSSIESMDSDDLKALLYTKQDDLPLGTKKPGIKLVHINKSPFVAPAKTLTPEHAVRLNISRDDCLKNHAYIKRIIDITDKLSAIFEEDGRQHTETDIDASLYTRGFASAADKHWMTEVKACPPEQLTVWQDRAPNLQYAEQLMRYRARNFPHTLDQSELDKWQAHRKARFTADNKKTCLSISECQAQVAELAEKHAEDGKKMKLLSTITLYIEQL</sequence>
<accession>G4QLF2</accession>
<dbReference type="InterPro" id="IPR038649">
    <property type="entry name" value="EXOI_SH3_sf"/>
</dbReference>
<dbReference type="EC" id="3.1.11.1" evidence="2"/>
<comment type="subunit">
    <text evidence="13">Monomer. Interacts with ssb (via C-terminus); this interaction stimulates the exonuclease activity by recruiting the enzyme to its substrate.</text>
</comment>
<feature type="binding site" evidence="15">
    <location>
        <position position="56"/>
    </location>
    <ligand>
        <name>Mg(2+)</name>
        <dbReference type="ChEBI" id="CHEBI:18420"/>
        <label>2</label>
    </ligand>
</feature>
<reference evidence="19 20" key="1">
    <citation type="journal article" date="2011" name="J. Bacteriol.">
        <title>Complete genome sequence of seawater bacterium Glaciecola nitratireducens FR1064T.</title>
        <authorList>
            <person name="Bian F."/>
            <person name="Qin Q.L."/>
            <person name="Xie B.B."/>
            <person name="Shu Y.L."/>
            <person name="Zhang X.Y."/>
            <person name="Yu Y."/>
            <person name="Chen B."/>
            <person name="Chen X.L."/>
            <person name="Zhou B.C."/>
            <person name="Zhang Y.Z."/>
        </authorList>
    </citation>
    <scope>NUCLEOTIDE SEQUENCE [LARGE SCALE GENOMIC DNA]</scope>
    <source>
        <strain evidence="20">JCM 12485 / KCTC 12276 / FR1064</strain>
    </source>
</reference>
<evidence type="ECO:0000256" key="4">
    <source>
        <dbReference type="ARBA" id="ARBA00022722"/>
    </source>
</evidence>
<keyword evidence="5 15" id="KW-0479">Metal-binding</keyword>
<dbReference type="Proteomes" id="UP000009282">
    <property type="component" value="Chromosome"/>
</dbReference>
<evidence type="ECO:0000313" key="20">
    <source>
        <dbReference type="Proteomes" id="UP000009282"/>
    </source>
</evidence>
<dbReference type="GO" id="GO:0046872">
    <property type="term" value="F:metal ion binding"/>
    <property type="evidence" value="ECO:0007669"/>
    <property type="project" value="UniProtKB-KW"/>
</dbReference>
<dbReference type="PANTHER" id="PTHR11046:SF11">
    <property type="entry name" value="EXODEOXYRIBONUCLEASE I"/>
    <property type="match status" value="1"/>
</dbReference>
<dbReference type="STRING" id="1085623.GNIT_1703"/>
<feature type="domain" description="ExoI C-terminal" evidence="18">
    <location>
        <begin position="399"/>
        <end position="521"/>
    </location>
</feature>
<dbReference type="InterPro" id="IPR013520">
    <property type="entry name" value="Ribonucl_H"/>
</dbReference>
<dbReference type="InterPro" id="IPR013620">
    <property type="entry name" value="Exonuc_1_SH3"/>
</dbReference>
<dbReference type="InterPro" id="IPR022894">
    <property type="entry name" value="Oligoribonuclease"/>
</dbReference>
<feature type="binding site" evidence="15">
    <location>
        <position position="54"/>
    </location>
    <ligand>
        <name>Mg(2+)</name>
        <dbReference type="ChEBI" id="CHEBI:18420"/>
        <label>1</label>
    </ligand>
</feature>
<dbReference type="GO" id="GO:0000175">
    <property type="term" value="F:3'-5'-RNA exonuclease activity"/>
    <property type="evidence" value="ECO:0007669"/>
    <property type="project" value="InterPro"/>
</dbReference>
<dbReference type="InterPro" id="IPR036397">
    <property type="entry name" value="RNaseH_sf"/>
</dbReference>
<dbReference type="InterPro" id="IPR023607">
    <property type="entry name" value="Exodeoxyribonuclease_I"/>
</dbReference>
<dbReference type="KEGG" id="gni:GNIT_1703"/>
<dbReference type="AlphaFoldDB" id="G4QLF2"/>
<evidence type="ECO:0000256" key="8">
    <source>
        <dbReference type="ARBA" id="ARBA00022839"/>
    </source>
</evidence>
<dbReference type="FunFam" id="3.30.420.10:FF:000033">
    <property type="entry name" value="Exodeoxyribonuclease I"/>
    <property type="match status" value="1"/>
</dbReference>
<dbReference type="PROSITE" id="PS51785">
    <property type="entry name" value="EXOI_C"/>
    <property type="match status" value="1"/>
</dbReference>
<dbReference type="Gene3D" id="1.10.287.1240">
    <property type="match status" value="1"/>
</dbReference>
<evidence type="ECO:0000256" key="10">
    <source>
        <dbReference type="ARBA" id="ARBA00023125"/>
    </source>
</evidence>
<evidence type="ECO:0000259" key="18">
    <source>
        <dbReference type="PROSITE" id="PS51785"/>
    </source>
</evidence>
<dbReference type="CDD" id="cd06138">
    <property type="entry name" value="ExoI_N"/>
    <property type="match status" value="1"/>
</dbReference>
<dbReference type="Gene3D" id="1.20.1280.70">
    <property type="entry name" value="Exonuclease ExoI, domain 3"/>
    <property type="match status" value="1"/>
</dbReference>
<name>G4QLF2_GLANF</name>
<keyword evidence="7" id="KW-0378">Hydrolase</keyword>
<dbReference type="InterPro" id="IPR034747">
    <property type="entry name" value="EXOI_SH3"/>
</dbReference>
<evidence type="ECO:0000256" key="7">
    <source>
        <dbReference type="ARBA" id="ARBA00022801"/>
    </source>
</evidence>
<evidence type="ECO:0000256" key="9">
    <source>
        <dbReference type="ARBA" id="ARBA00022842"/>
    </source>
</evidence>
<comment type="cofactor">
    <cofactor evidence="15">
        <name>Mg(2+)</name>
        <dbReference type="ChEBI" id="CHEBI:18420"/>
    </cofactor>
    <text evidence="15">Binds 2 Mg(2+) ions per monomer.</text>
</comment>
<feature type="binding site" evidence="14">
    <location>
        <position position="56"/>
    </location>
    <ligand>
        <name>substrate</name>
    </ligand>
</feature>
<evidence type="ECO:0000313" key="19">
    <source>
        <dbReference type="EMBL" id="AEP29819.1"/>
    </source>
</evidence>
<dbReference type="PROSITE" id="PS51784">
    <property type="entry name" value="EXOI_SH3"/>
    <property type="match status" value="1"/>
</dbReference>
<evidence type="ECO:0000256" key="13">
    <source>
        <dbReference type="ARBA" id="ARBA00046792"/>
    </source>
</evidence>
<evidence type="ECO:0000256" key="2">
    <source>
        <dbReference type="ARBA" id="ARBA00012108"/>
    </source>
</evidence>
<evidence type="ECO:0000256" key="6">
    <source>
        <dbReference type="ARBA" id="ARBA00022763"/>
    </source>
</evidence>
<dbReference type="SUPFAM" id="SSF53098">
    <property type="entry name" value="Ribonuclease H-like"/>
    <property type="match status" value="1"/>
</dbReference>
<keyword evidence="8" id="KW-0269">Exonuclease</keyword>
<dbReference type="Gene3D" id="3.30.420.10">
    <property type="entry name" value="Ribonuclease H-like superfamily/Ribonuclease H"/>
    <property type="match status" value="1"/>
</dbReference>
<dbReference type="PANTHER" id="PTHR11046">
    <property type="entry name" value="OLIGORIBONUCLEASE, MITOCHONDRIAL"/>
    <property type="match status" value="1"/>
</dbReference>
<feature type="domain" description="ExoI SH3-like" evidence="17">
    <location>
        <begin position="241"/>
        <end position="395"/>
    </location>
</feature>
<dbReference type="EMBL" id="CP003060">
    <property type="protein sequence ID" value="AEP29819.1"/>
    <property type="molecule type" value="Genomic_DNA"/>
</dbReference>
<dbReference type="GO" id="GO:0006281">
    <property type="term" value="P:DNA repair"/>
    <property type="evidence" value="ECO:0007669"/>
    <property type="project" value="UniProtKB-KW"/>
</dbReference>
<dbReference type="InterPro" id="IPR058561">
    <property type="entry name" value="Exonuc_1_C"/>
</dbReference>
<comment type="catalytic activity">
    <reaction evidence="1">
        <text>Exonucleolytic cleavage in the 3'- to 5'-direction to yield nucleoside 5'-phosphates.</text>
        <dbReference type="EC" id="3.1.11.1"/>
    </reaction>
</comment>
<evidence type="ECO:0000256" key="1">
    <source>
        <dbReference type="ARBA" id="ARBA00000563"/>
    </source>
</evidence>
<dbReference type="Pfam" id="PF08411">
    <property type="entry name" value="ExoI_SH3"/>
    <property type="match status" value="1"/>
</dbReference>
<dbReference type="NCBIfam" id="NF008746">
    <property type="entry name" value="PRK11779.1"/>
    <property type="match status" value="1"/>
</dbReference>
<feature type="region of interest" description="Disordered" evidence="16">
    <location>
        <begin position="1"/>
        <end position="20"/>
    </location>
</feature>
<proteinExistence type="predicted"/>
<protein>
    <recommendedName>
        <fullName evidence="3">Exodeoxyribonuclease I</fullName>
        <ecNumber evidence="2">3.1.11.1</ecNumber>
    </recommendedName>
    <alternativeName>
        <fullName evidence="12">DNA deoxyribophosphodiesterase</fullName>
    </alternativeName>
</protein>
<dbReference type="Pfam" id="PF00929">
    <property type="entry name" value="RNase_T"/>
    <property type="match status" value="1"/>
</dbReference>
<keyword evidence="11" id="KW-0234">DNA repair</keyword>
<organism evidence="19 20">
    <name type="scientific">Glaciecola nitratireducens (strain JCM 12485 / KCTC 12276 / FR1064)</name>
    <dbReference type="NCBI Taxonomy" id="1085623"/>
    <lineage>
        <taxon>Bacteria</taxon>
        <taxon>Pseudomonadati</taxon>
        <taxon>Pseudomonadota</taxon>
        <taxon>Gammaproteobacteria</taxon>
        <taxon>Alteromonadales</taxon>
        <taxon>Alteromonadaceae</taxon>
        <taxon>Brumicola</taxon>
    </lineage>
</organism>
<evidence type="ECO:0000256" key="5">
    <source>
        <dbReference type="ARBA" id="ARBA00022723"/>
    </source>
</evidence>
<feature type="binding site" evidence="15">
    <location>
        <position position="225"/>
    </location>
    <ligand>
        <name>Mg(2+)</name>
        <dbReference type="ChEBI" id="CHEBI:18420"/>
        <label>2</label>
    </ligand>
</feature>
<dbReference type="GO" id="GO:0008310">
    <property type="term" value="F:single-stranded DNA 3'-5' DNA exonuclease activity"/>
    <property type="evidence" value="ECO:0007669"/>
    <property type="project" value="UniProtKB-EC"/>
</dbReference>
<evidence type="ECO:0000256" key="15">
    <source>
        <dbReference type="PIRSR" id="PIRSR000977-2"/>
    </source>
</evidence>
<dbReference type="RefSeq" id="WP_014108693.1">
    <property type="nucleotide sequence ID" value="NC_016041.1"/>
</dbReference>
<keyword evidence="10" id="KW-0238">DNA-binding</keyword>
<evidence type="ECO:0000259" key="17">
    <source>
        <dbReference type="PROSITE" id="PS51784"/>
    </source>
</evidence>
<keyword evidence="4" id="KW-0540">Nuclease</keyword>
<feature type="compositionally biased region" description="Basic and acidic residues" evidence="16">
    <location>
        <begin position="1"/>
        <end position="10"/>
    </location>
</feature>
<evidence type="ECO:0000256" key="12">
    <source>
        <dbReference type="ARBA" id="ARBA00031220"/>
    </source>
</evidence>
<dbReference type="HOGENOM" id="CLU_043508_1_1_6"/>